<accession>A0A4Z0H7M2</accession>
<dbReference type="OrthoDB" id="4558679at2"/>
<dbReference type="Proteomes" id="UP000297948">
    <property type="component" value="Unassembled WGS sequence"/>
</dbReference>
<reference evidence="2 3" key="1">
    <citation type="submission" date="2019-03" db="EMBL/GenBank/DDBJ databases">
        <authorList>
            <person name="Gonzalez-Pimentel J.L."/>
        </authorList>
    </citation>
    <scope>NUCLEOTIDE SEQUENCE [LARGE SCALE GENOMIC DNA]</scope>
    <source>
        <strain evidence="2 3">JCM 31289</strain>
    </source>
</reference>
<protein>
    <recommendedName>
        <fullName evidence="4">PE-PGRS family protein</fullName>
    </recommendedName>
</protein>
<organism evidence="2 3">
    <name type="scientific">Streptomyces palmae</name>
    <dbReference type="NCBI Taxonomy" id="1701085"/>
    <lineage>
        <taxon>Bacteria</taxon>
        <taxon>Bacillati</taxon>
        <taxon>Actinomycetota</taxon>
        <taxon>Actinomycetes</taxon>
        <taxon>Kitasatosporales</taxon>
        <taxon>Streptomycetaceae</taxon>
        <taxon>Streptomyces</taxon>
    </lineage>
</organism>
<gene>
    <name evidence="2" type="ORF">E4099_19010</name>
</gene>
<sequence length="230" mass="23462">MGHLLRALRAAVFAAVCVLPAALGHALMSGSAVPWWMVAAGLAGTGAAAWCLSGRERGPLRVTGAAVGAQAVLHTGFAFAQSVAAGAGAPSARVWLATSCGSPVPDHVPGQVGHVHQHMAQAGMPDPGAATAMPGMAHGHSAVGMWAAHLLVALLCGLWLSGGERAAYRLGRTLAVRLFAPALLLLARVPLPAGPARVRADRHRTGQRLRRLLLAHVIATRGPPPRIAVG</sequence>
<comment type="caution">
    <text evidence="2">The sequence shown here is derived from an EMBL/GenBank/DDBJ whole genome shotgun (WGS) entry which is preliminary data.</text>
</comment>
<keyword evidence="1" id="KW-1133">Transmembrane helix</keyword>
<evidence type="ECO:0008006" key="4">
    <source>
        <dbReference type="Google" id="ProtNLM"/>
    </source>
</evidence>
<keyword evidence="1" id="KW-0472">Membrane</keyword>
<evidence type="ECO:0000313" key="3">
    <source>
        <dbReference type="Proteomes" id="UP000297948"/>
    </source>
</evidence>
<feature type="transmembrane region" description="Helical" evidence="1">
    <location>
        <begin position="34"/>
        <end position="52"/>
    </location>
</feature>
<dbReference type="EMBL" id="SRID01000181">
    <property type="protein sequence ID" value="TGB05700.1"/>
    <property type="molecule type" value="Genomic_DNA"/>
</dbReference>
<feature type="transmembrane region" description="Helical" evidence="1">
    <location>
        <begin position="143"/>
        <end position="162"/>
    </location>
</feature>
<name>A0A4Z0H7M2_9ACTN</name>
<keyword evidence="1" id="KW-0812">Transmembrane</keyword>
<keyword evidence="3" id="KW-1185">Reference proteome</keyword>
<dbReference type="AlphaFoldDB" id="A0A4Z0H7M2"/>
<evidence type="ECO:0000256" key="1">
    <source>
        <dbReference type="SAM" id="Phobius"/>
    </source>
</evidence>
<evidence type="ECO:0000313" key="2">
    <source>
        <dbReference type="EMBL" id="TGB05700.1"/>
    </source>
</evidence>
<proteinExistence type="predicted"/>